<comment type="caution">
    <text evidence="2">The sequence shown here is derived from an EMBL/GenBank/DDBJ whole genome shotgun (WGS) entry which is preliminary data.</text>
</comment>
<gene>
    <name evidence="2" type="ORF">FOXYS1_12232</name>
</gene>
<feature type="region of interest" description="Disordered" evidence="1">
    <location>
        <begin position="1"/>
        <end position="62"/>
    </location>
</feature>
<reference evidence="2" key="1">
    <citation type="submission" date="2020-02" db="EMBL/GenBank/DDBJ databases">
        <title>Identification and distribution of gene clusters putatively required for synthesis of sphingolipid metabolism inhibitors in phylogenetically diverse species of the filamentous fungus Fusarium.</title>
        <authorList>
            <person name="Kim H.-S."/>
            <person name="Busman M."/>
            <person name="Brown D.W."/>
            <person name="Divon H."/>
            <person name="Uhlig S."/>
            <person name="Proctor R.H."/>
        </authorList>
    </citation>
    <scope>NUCLEOTIDE SEQUENCE [LARGE SCALE GENOMIC DNA]</scope>
    <source>
        <strain evidence="2">NRRL 39464</strain>
    </source>
</reference>
<evidence type="ECO:0000313" key="2">
    <source>
        <dbReference type="EMBL" id="KAF5257254.1"/>
    </source>
</evidence>
<dbReference type="EMBL" id="JAAFOW010002362">
    <property type="protein sequence ID" value="KAF5257254.1"/>
    <property type="molecule type" value="Genomic_DNA"/>
</dbReference>
<feature type="compositionally biased region" description="Polar residues" evidence="1">
    <location>
        <begin position="14"/>
        <end position="26"/>
    </location>
</feature>
<organism evidence="2 3">
    <name type="scientific">Fusarium oxysporum</name>
    <name type="common">Fusarium vascular wilt</name>
    <dbReference type="NCBI Taxonomy" id="5507"/>
    <lineage>
        <taxon>Eukaryota</taxon>
        <taxon>Fungi</taxon>
        <taxon>Dikarya</taxon>
        <taxon>Ascomycota</taxon>
        <taxon>Pezizomycotina</taxon>
        <taxon>Sordariomycetes</taxon>
        <taxon>Hypocreomycetidae</taxon>
        <taxon>Hypocreales</taxon>
        <taxon>Nectriaceae</taxon>
        <taxon>Fusarium</taxon>
        <taxon>Fusarium oxysporum species complex</taxon>
    </lineage>
</organism>
<dbReference type="Proteomes" id="UP000558688">
    <property type="component" value="Unassembled WGS sequence"/>
</dbReference>
<sequence>MDVSSCEIGGWGDLNSSQLDSENIVSSPRVGKPLKPRPRRDCRQRAASSSSLPLGDRFATPPHRAGHQVLQAITPSRVQRHRPAVSGHQQAESFEHYISSTRNLTRRNPSNDEITMVGFANGLLPRRGRALAPTSGSGLGESPPLPRRQDMEQLEQRVEDLQIAPRGETDGPQPSELLHYMASARSAWSISQIDTSKRPCEEPGIIWP</sequence>
<evidence type="ECO:0000256" key="1">
    <source>
        <dbReference type="SAM" id="MobiDB-lite"/>
    </source>
</evidence>
<name>A0A8H5EDU4_FUSOX</name>
<feature type="region of interest" description="Disordered" evidence="1">
    <location>
        <begin position="127"/>
        <end position="148"/>
    </location>
</feature>
<evidence type="ECO:0000313" key="3">
    <source>
        <dbReference type="Proteomes" id="UP000558688"/>
    </source>
</evidence>
<accession>A0A8H5EDU4</accession>
<dbReference type="AlphaFoldDB" id="A0A8H5EDU4"/>
<protein>
    <submittedName>
        <fullName evidence="2">Uncharacterized protein</fullName>
    </submittedName>
</protein>
<proteinExistence type="predicted"/>